<evidence type="ECO:0000313" key="3">
    <source>
        <dbReference type="Proteomes" id="UP000321567"/>
    </source>
</evidence>
<evidence type="ECO:0000313" key="2">
    <source>
        <dbReference type="EMBL" id="GEO80309.1"/>
    </source>
</evidence>
<protein>
    <recommendedName>
        <fullName evidence="4">TetR family transcriptional regulator</fullName>
    </recommendedName>
</protein>
<dbReference type="EMBL" id="BJZO01000007">
    <property type="protein sequence ID" value="GEO80309.1"/>
    <property type="molecule type" value="Genomic_DNA"/>
</dbReference>
<organism evidence="2 3">
    <name type="scientific">Pararhodospirillum oryzae</name>
    <dbReference type="NCBI Taxonomy" id="478448"/>
    <lineage>
        <taxon>Bacteria</taxon>
        <taxon>Pseudomonadati</taxon>
        <taxon>Pseudomonadota</taxon>
        <taxon>Alphaproteobacteria</taxon>
        <taxon>Rhodospirillales</taxon>
        <taxon>Rhodospirillaceae</taxon>
        <taxon>Pararhodospirillum</taxon>
    </lineage>
</organism>
<dbReference type="AlphaFoldDB" id="A0A512H4B5"/>
<dbReference type="InterPro" id="IPR009057">
    <property type="entry name" value="Homeodomain-like_sf"/>
</dbReference>
<evidence type="ECO:0000256" key="1">
    <source>
        <dbReference type="SAM" id="MobiDB-lite"/>
    </source>
</evidence>
<proteinExistence type="predicted"/>
<dbReference type="RefSeq" id="WP_246135358.1">
    <property type="nucleotide sequence ID" value="NZ_BJZO01000007.1"/>
</dbReference>
<comment type="caution">
    <text evidence="2">The sequence shown here is derived from an EMBL/GenBank/DDBJ whole genome shotgun (WGS) entry which is preliminary data.</text>
</comment>
<evidence type="ECO:0008006" key="4">
    <source>
        <dbReference type="Google" id="ProtNLM"/>
    </source>
</evidence>
<feature type="compositionally biased region" description="Pro residues" evidence="1">
    <location>
        <begin position="208"/>
        <end position="222"/>
    </location>
</feature>
<feature type="region of interest" description="Disordered" evidence="1">
    <location>
        <begin position="202"/>
        <end position="222"/>
    </location>
</feature>
<keyword evidence="3" id="KW-1185">Reference proteome</keyword>
<dbReference type="Gene3D" id="1.10.357.10">
    <property type="entry name" value="Tetracycline Repressor, domain 2"/>
    <property type="match status" value="1"/>
</dbReference>
<gene>
    <name evidence="2" type="ORF">ROR02_04400</name>
</gene>
<accession>A0A512H4B5</accession>
<sequence>MNTDETHAPDAVLAAALRAAAAQGWTRASLAGVAEDAGVPLAEVLSRFPTRGHMLRAWGKAIDRAMLEGGVTQDARDGVRDRLFDLLMRRFDALAPDREALRALLPTFGGDPLLAAVVAMGLSRSMSLTLEAAGVGSSGPAGLLRVKGLGLVYAYATRVFLNDDTPDLARTMAALDKALDKADRVAGTVFSGRCGRFRRKEEDTIRPPVMPVDPGPAPEPVL</sequence>
<reference evidence="2 3" key="1">
    <citation type="submission" date="2019-07" db="EMBL/GenBank/DDBJ databases">
        <title>Whole genome shotgun sequence of Rhodospirillum oryzae NBRC 107573.</title>
        <authorList>
            <person name="Hosoyama A."/>
            <person name="Uohara A."/>
            <person name="Ohji S."/>
            <person name="Ichikawa N."/>
        </authorList>
    </citation>
    <scope>NUCLEOTIDE SEQUENCE [LARGE SCALE GENOMIC DNA]</scope>
    <source>
        <strain evidence="2 3">NBRC 107573</strain>
    </source>
</reference>
<dbReference type="Proteomes" id="UP000321567">
    <property type="component" value="Unassembled WGS sequence"/>
</dbReference>
<name>A0A512H4B5_9PROT</name>
<dbReference type="SUPFAM" id="SSF46689">
    <property type="entry name" value="Homeodomain-like"/>
    <property type="match status" value="1"/>
</dbReference>